<dbReference type="InterPro" id="IPR007354">
    <property type="entry name" value="CruF-like"/>
</dbReference>
<gene>
    <name evidence="2" type="ORF">PEPS_01600</name>
</gene>
<keyword evidence="3" id="KW-1185">Reference proteome</keyword>
<keyword evidence="1" id="KW-0472">Membrane</keyword>
<evidence type="ECO:0000256" key="1">
    <source>
        <dbReference type="SAM" id="Phobius"/>
    </source>
</evidence>
<name>A0ABN6L456_9BACT</name>
<dbReference type="PANTHER" id="PTHR39419">
    <property type="entry name" value="SLL0814 PROTEIN"/>
    <property type="match status" value="1"/>
</dbReference>
<feature type="transmembrane region" description="Helical" evidence="1">
    <location>
        <begin position="198"/>
        <end position="217"/>
    </location>
</feature>
<feature type="transmembrane region" description="Helical" evidence="1">
    <location>
        <begin position="16"/>
        <end position="34"/>
    </location>
</feature>
<dbReference type="EMBL" id="AP025292">
    <property type="protein sequence ID" value="BDC97879.1"/>
    <property type="molecule type" value="Genomic_DNA"/>
</dbReference>
<dbReference type="Proteomes" id="UP001354989">
    <property type="component" value="Chromosome"/>
</dbReference>
<reference evidence="2 3" key="1">
    <citation type="submission" date="2021-12" db="EMBL/GenBank/DDBJ databases">
        <title>Genome sequencing of bacteria with rrn-lacking chromosome and rrn-plasmid.</title>
        <authorList>
            <person name="Anda M."/>
            <person name="Iwasaki W."/>
        </authorList>
    </citation>
    <scope>NUCLEOTIDE SEQUENCE [LARGE SCALE GENOMIC DNA]</scope>
    <source>
        <strain evidence="2 3">NBRC 101262</strain>
    </source>
</reference>
<keyword evidence="1" id="KW-0812">Transmembrane</keyword>
<feature type="transmembrane region" description="Helical" evidence="1">
    <location>
        <begin position="139"/>
        <end position="159"/>
    </location>
</feature>
<accession>A0ABN6L456</accession>
<feature type="transmembrane region" description="Helical" evidence="1">
    <location>
        <begin position="72"/>
        <end position="93"/>
    </location>
</feature>
<feature type="transmembrane region" description="Helical" evidence="1">
    <location>
        <begin position="171"/>
        <end position="189"/>
    </location>
</feature>
<sequence length="218" mass="24982">MYHINLSSSAFFRPKYLLPLFVSMHVAGAIGLLIPETQTYFQALTPLNLLFANGILFGLAENKQAAFFRFALICYSVGLLAEMVGTNTGIIFGNYSYGHTLGWKLWNTPLTIGLNWFGLIYSASFLLDKVRLPKIMKALLVATMLVVLDLFIEPVAIHLDFWHWSSADVPIHNYLGWFVIAFSLSYFYFQTINVHKNPLAHIFFLVQCFFFIFLWNML</sequence>
<organism evidence="2 3">
    <name type="scientific">Persicobacter psychrovividus</name>
    <dbReference type="NCBI Taxonomy" id="387638"/>
    <lineage>
        <taxon>Bacteria</taxon>
        <taxon>Pseudomonadati</taxon>
        <taxon>Bacteroidota</taxon>
        <taxon>Cytophagia</taxon>
        <taxon>Cytophagales</taxon>
        <taxon>Persicobacteraceae</taxon>
        <taxon>Persicobacter</taxon>
    </lineage>
</organism>
<feature type="transmembrane region" description="Helical" evidence="1">
    <location>
        <begin position="40"/>
        <end position="60"/>
    </location>
</feature>
<evidence type="ECO:0000313" key="2">
    <source>
        <dbReference type="EMBL" id="BDC97879.1"/>
    </source>
</evidence>
<dbReference type="RefSeq" id="WP_338397399.1">
    <property type="nucleotide sequence ID" value="NZ_AP025292.1"/>
</dbReference>
<evidence type="ECO:0000313" key="3">
    <source>
        <dbReference type="Proteomes" id="UP001354989"/>
    </source>
</evidence>
<protein>
    <recommendedName>
        <fullName evidence="4">Carotenoid biosynthesis protein</fullName>
    </recommendedName>
</protein>
<keyword evidence="1" id="KW-1133">Transmembrane helix</keyword>
<proteinExistence type="predicted"/>
<feature type="transmembrane region" description="Helical" evidence="1">
    <location>
        <begin position="105"/>
        <end position="127"/>
    </location>
</feature>
<dbReference type="PANTHER" id="PTHR39419:SF1">
    <property type="entry name" value="SLL0814 PROTEIN"/>
    <property type="match status" value="1"/>
</dbReference>
<evidence type="ECO:0008006" key="4">
    <source>
        <dbReference type="Google" id="ProtNLM"/>
    </source>
</evidence>
<dbReference type="Pfam" id="PF04240">
    <property type="entry name" value="Caroten_synth"/>
    <property type="match status" value="1"/>
</dbReference>